<name>A0A401UFH4_9BACT</name>
<dbReference type="GO" id="GO:0031992">
    <property type="term" value="F:energy transducer activity"/>
    <property type="evidence" value="ECO:0007669"/>
    <property type="project" value="TreeGrafter"/>
</dbReference>
<evidence type="ECO:0000256" key="6">
    <source>
        <dbReference type="ARBA" id="ARBA00022692"/>
    </source>
</evidence>
<evidence type="ECO:0000259" key="10">
    <source>
        <dbReference type="Pfam" id="PF03544"/>
    </source>
</evidence>
<evidence type="ECO:0000256" key="8">
    <source>
        <dbReference type="ARBA" id="ARBA00022989"/>
    </source>
</evidence>
<dbReference type="AlphaFoldDB" id="A0A401UFH4"/>
<protein>
    <recommendedName>
        <fullName evidence="10">TonB C-terminal domain-containing protein</fullName>
    </recommendedName>
</protein>
<gene>
    <name evidence="11" type="ORF">SanaruYs_39100</name>
</gene>
<keyword evidence="7" id="KW-0653">Protein transport</keyword>
<evidence type="ECO:0000256" key="9">
    <source>
        <dbReference type="ARBA" id="ARBA00023136"/>
    </source>
</evidence>
<organism evidence="11 12">
    <name type="scientific">Chryseotalea sanaruensis</name>
    <dbReference type="NCBI Taxonomy" id="2482724"/>
    <lineage>
        <taxon>Bacteria</taxon>
        <taxon>Pseudomonadati</taxon>
        <taxon>Bacteroidota</taxon>
        <taxon>Cytophagia</taxon>
        <taxon>Cytophagales</taxon>
        <taxon>Chryseotaleaceae</taxon>
        <taxon>Chryseotalea</taxon>
    </lineage>
</organism>
<evidence type="ECO:0000256" key="3">
    <source>
        <dbReference type="ARBA" id="ARBA00022448"/>
    </source>
</evidence>
<dbReference type="PANTHER" id="PTHR33446">
    <property type="entry name" value="PROTEIN TONB-RELATED"/>
    <property type="match status" value="1"/>
</dbReference>
<dbReference type="Pfam" id="PF03544">
    <property type="entry name" value="TonB_C"/>
    <property type="match status" value="1"/>
</dbReference>
<dbReference type="Gene3D" id="3.30.1150.10">
    <property type="match status" value="1"/>
</dbReference>
<feature type="domain" description="TonB C-terminal" evidence="10">
    <location>
        <begin position="76"/>
        <end position="142"/>
    </location>
</feature>
<evidence type="ECO:0000256" key="7">
    <source>
        <dbReference type="ARBA" id="ARBA00022927"/>
    </source>
</evidence>
<dbReference type="SUPFAM" id="SSF74653">
    <property type="entry name" value="TolA/TonB C-terminal domain"/>
    <property type="match status" value="1"/>
</dbReference>
<evidence type="ECO:0000313" key="12">
    <source>
        <dbReference type="Proteomes" id="UP000288227"/>
    </source>
</evidence>
<comment type="caution">
    <text evidence="11">The sequence shown here is derived from an EMBL/GenBank/DDBJ whole genome shotgun (WGS) entry which is preliminary data.</text>
</comment>
<keyword evidence="5" id="KW-0997">Cell inner membrane</keyword>
<keyword evidence="12" id="KW-1185">Reference proteome</keyword>
<keyword evidence="9" id="KW-0472">Membrane</keyword>
<evidence type="ECO:0000313" key="11">
    <source>
        <dbReference type="EMBL" id="GCC53665.1"/>
    </source>
</evidence>
<dbReference type="NCBIfam" id="TIGR01352">
    <property type="entry name" value="tonB_Cterm"/>
    <property type="match status" value="1"/>
</dbReference>
<dbReference type="InterPro" id="IPR051045">
    <property type="entry name" value="TonB-dependent_transducer"/>
</dbReference>
<reference evidence="11 12" key="1">
    <citation type="submission" date="2018-11" db="EMBL/GenBank/DDBJ databases">
        <title>Chryseotalea sanarue gen. nov., sp., nov., a member of the family Cytophagaceae, isolated from a brackish lake in Hamamatsu Japan.</title>
        <authorList>
            <person name="Maejima Y."/>
            <person name="Iino T."/>
            <person name="Muraguchi Y."/>
            <person name="Fukuda K."/>
            <person name="Ohkuma M."/>
            <person name="Moriuchi R."/>
            <person name="Dohra H."/>
            <person name="Kimbara K."/>
            <person name="Shintani M."/>
        </authorList>
    </citation>
    <scope>NUCLEOTIDE SEQUENCE [LARGE SCALE GENOMIC DNA]</scope>
    <source>
        <strain evidence="11 12">Ys</strain>
    </source>
</reference>
<dbReference type="GO" id="GO:0015031">
    <property type="term" value="P:protein transport"/>
    <property type="evidence" value="ECO:0007669"/>
    <property type="project" value="UniProtKB-KW"/>
</dbReference>
<evidence type="ECO:0000256" key="5">
    <source>
        <dbReference type="ARBA" id="ARBA00022519"/>
    </source>
</evidence>
<keyword evidence="8" id="KW-1133">Transmembrane helix</keyword>
<dbReference type="GO" id="GO:0098797">
    <property type="term" value="C:plasma membrane protein complex"/>
    <property type="evidence" value="ECO:0007669"/>
    <property type="project" value="TreeGrafter"/>
</dbReference>
<evidence type="ECO:0000256" key="4">
    <source>
        <dbReference type="ARBA" id="ARBA00022475"/>
    </source>
</evidence>
<keyword evidence="4" id="KW-1003">Cell membrane</keyword>
<sequence>MQMKIFLTIIGIILCSKIYGQDGLNVTKYDPSKPDSSYIICEMPGQIMAQFPGGYDSLQLYIEENLNWDQGQIIVSGTVYIQFDVLRNGKLKNVEIVRGMGEVCPTCDKAALELINKMPKWTPAIDDGKMIKSKVIIPIKFDGLQ</sequence>
<keyword evidence="3" id="KW-0813">Transport</keyword>
<dbReference type="InterPro" id="IPR006260">
    <property type="entry name" value="TonB/TolA_C"/>
</dbReference>
<dbReference type="PANTHER" id="PTHR33446:SF2">
    <property type="entry name" value="PROTEIN TONB"/>
    <property type="match status" value="1"/>
</dbReference>
<dbReference type="InterPro" id="IPR037682">
    <property type="entry name" value="TonB_C"/>
</dbReference>
<dbReference type="GO" id="GO:0055085">
    <property type="term" value="P:transmembrane transport"/>
    <property type="evidence" value="ECO:0007669"/>
    <property type="project" value="InterPro"/>
</dbReference>
<evidence type="ECO:0000256" key="2">
    <source>
        <dbReference type="ARBA" id="ARBA00006555"/>
    </source>
</evidence>
<proteinExistence type="inferred from homology"/>
<accession>A0A401UFH4</accession>
<keyword evidence="6" id="KW-0812">Transmembrane</keyword>
<evidence type="ECO:0000256" key="1">
    <source>
        <dbReference type="ARBA" id="ARBA00004383"/>
    </source>
</evidence>
<dbReference type="EMBL" id="BHXQ01000009">
    <property type="protein sequence ID" value="GCC53665.1"/>
    <property type="molecule type" value="Genomic_DNA"/>
</dbReference>
<comment type="similarity">
    <text evidence="2">Belongs to the TonB family.</text>
</comment>
<comment type="subcellular location">
    <subcellularLocation>
        <location evidence="1">Cell inner membrane</location>
        <topology evidence="1">Single-pass membrane protein</topology>
        <orientation evidence="1">Periplasmic side</orientation>
    </subcellularLocation>
</comment>
<dbReference type="Proteomes" id="UP000288227">
    <property type="component" value="Unassembled WGS sequence"/>
</dbReference>